<keyword evidence="1 3" id="KW-0808">Transferase</keyword>
<feature type="domain" description="Glycosyl transferase family 1" evidence="2">
    <location>
        <begin position="201"/>
        <end position="343"/>
    </location>
</feature>
<evidence type="ECO:0000313" key="4">
    <source>
        <dbReference type="Proteomes" id="UP000199532"/>
    </source>
</evidence>
<dbReference type="Proteomes" id="UP000199532">
    <property type="component" value="Unassembled WGS sequence"/>
</dbReference>
<dbReference type="PANTHER" id="PTHR46401:SF2">
    <property type="entry name" value="GLYCOSYLTRANSFERASE WBBK-RELATED"/>
    <property type="match status" value="1"/>
</dbReference>
<dbReference type="GO" id="GO:0009103">
    <property type="term" value="P:lipopolysaccharide biosynthetic process"/>
    <property type="evidence" value="ECO:0007669"/>
    <property type="project" value="TreeGrafter"/>
</dbReference>
<dbReference type="InterPro" id="IPR001296">
    <property type="entry name" value="Glyco_trans_1"/>
</dbReference>
<dbReference type="OrthoDB" id="9790710at2"/>
<gene>
    <name evidence="3" type="ORF">SAMN04487995_0431</name>
</gene>
<proteinExistence type="predicted"/>
<organism evidence="3 4">
    <name type="scientific">Dyadobacter koreensis</name>
    <dbReference type="NCBI Taxonomy" id="408657"/>
    <lineage>
        <taxon>Bacteria</taxon>
        <taxon>Pseudomonadati</taxon>
        <taxon>Bacteroidota</taxon>
        <taxon>Cytophagia</taxon>
        <taxon>Cytophagales</taxon>
        <taxon>Spirosomataceae</taxon>
        <taxon>Dyadobacter</taxon>
    </lineage>
</organism>
<reference evidence="3 4" key="1">
    <citation type="submission" date="2016-10" db="EMBL/GenBank/DDBJ databases">
        <authorList>
            <person name="de Groot N.N."/>
        </authorList>
    </citation>
    <scope>NUCLEOTIDE SEQUENCE [LARGE SCALE GENOMIC DNA]</scope>
    <source>
        <strain evidence="3 4">DSM 19938</strain>
    </source>
</reference>
<sequence>MSKLKVLMFHPALAPYRIDQFNEMGELFDLEVVFIFDNVRDHKFDQQKLRSQLHFKHSYLLNGPAGSKDRAIRYGMLKTIRRANPDIIFGYEYSFTTQYLLLLKGLGVIKQKIGSTIDDSIDICLHVQTKLRYYARKYSVKRLDYLVVLSKEVARFYQTSFSLKDDQVIVSPILQAPERLRADSSRLEAIAADYVRQYDLTGKKVLLFVGRFIAEKGLAGFIEHTYPVLLAHPDLVLVLVGEGQQKENIRQHIQNHGLQNKVILPGRFEGEALNAWYLCASGFVLPSTFEPFGAVVNEALIFGLNVFCSKYAGASYLISEQSGQLFDPLSEESTLKGLRSFIDLLPRVKDTDLQEKPSLMTSFKEDLVSEWSKLSYS</sequence>
<name>A0A1H6QLT2_9BACT</name>
<dbReference type="RefSeq" id="WP_090331467.1">
    <property type="nucleotide sequence ID" value="NZ_FNXY01000001.1"/>
</dbReference>
<dbReference type="GO" id="GO:0016757">
    <property type="term" value="F:glycosyltransferase activity"/>
    <property type="evidence" value="ECO:0007669"/>
    <property type="project" value="InterPro"/>
</dbReference>
<dbReference type="Gene3D" id="3.40.50.2000">
    <property type="entry name" value="Glycogen Phosphorylase B"/>
    <property type="match status" value="2"/>
</dbReference>
<dbReference type="AlphaFoldDB" id="A0A1H6QLT2"/>
<evidence type="ECO:0000259" key="2">
    <source>
        <dbReference type="Pfam" id="PF00534"/>
    </source>
</evidence>
<dbReference type="SUPFAM" id="SSF53756">
    <property type="entry name" value="UDP-Glycosyltransferase/glycogen phosphorylase"/>
    <property type="match status" value="1"/>
</dbReference>
<dbReference type="STRING" id="408657.SAMN04487995_0431"/>
<accession>A0A1H6QLT2</accession>
<evidence type="ECO:0000256" key="1">
    <source>
        <dbReference type="ARBA" id="ARBA00022679"/>
    </source>
</evidence>
<keyword evidence="4" id="KW-1185">Reference proteome</keyword>
<dbReference type="EMBL" id="FNXY01000001">
    <property type="protein sequence ID" value="SEI40390.1"/>
    <property type="molecule type" value="Genomic_DNA"/>
</dbReference>
<evidence type="ECO:0000313" key="3">
    <source>
        <dbReference type="EMBL" id="SEI40390.1"/>
    </source>
</evidence>
<dbReference type="PANTHER" id="PTHR46401">
    <property type="entry name" value="GLYCOSYLTRANSFERASE WBBK-RELATED"/>
    <property type="match status" value="1"/>
</dbReference>
<protein>
    <submittedName>
        <fullName evidence="3">Glycosyltransferase involved in cell wall bisynthesis</fullName>
    </submittedName>
</protein>
<dbReference type="Pfam" id="PF00534">
    <property type="entry name" value="Glycos_transf_1"/>
    <property type="match status" value="1"/>
</dbReference>